<feature type="binding site" description="in other chain" evidence="7">
    <location>
        <position position="124"/>
    </location>
    <ligand>
        <name>IMP</name>
        <dbReference type="ChEBI" id="CHEBI:58053"/>
        <note>ligand shared between dimeric partners</note>
    </ligand>
</feature>
<evidence type="ECO:0000313" key="9">
    <source>
        <dbReference type="EMBL" id="VFK32147.1"/>
    </source>
</evidence>
<dbReference type="InterPro" id="IPR042109">
    <property type="entry name" value="Adenylosuccinate_synth_dom1"/>
</dbReference>
<dbReference type="InterPro" id="IPR042111">
    <property type="entry name" value="Adenylosuccinate_synth_dom3"/>
</dbReference>
<dbReference type="SUPFAM" id="SSF52540">
    <property type="entry name" value="P-loop containing nucleoside triphosphate hydrolases"/>
    <property type="match status" value="1"/>
</dbReference>
<comment type="subcellular location">
    <subcellularLocation>
        <location evidence="7">Cytoplasm</location>
    </subcellularLocation>
</comment>
<evidence type="ECO:0000256" key="3">
    <source>
        <dbReference type="ARBA" id="ARBA00022741"/>
    </source>
</evidence>
<keyword evidence="7" id="KW-0963">Cytoplasm</keyword>
<dbReference type="EMBL" id="CAADFO010000002">
    <property type="protein sequence ID" value="VFK22669.1"/>
    <property type="molecule type" value="Genomic_DNA"/>
</dbReference>
<keyword evidence="3 7" id="KW-0547">Nucleotide-binding</keyword>
<evidence type="ECO:0000256" key="4">
    <source>
        <dbReference type="ARBA" id="ARBA00022755"/>
    </source>
</evidence>
<feature type="binding site" description="in other chain" evidence="7">
    <location>
        <begin position="39"/>
        <end position="42"/>
    </location>
    <ligand>
        <name>IMP</name>
        <dbReference type="ChEBI" id="CHEBI:58053"/>
        <note>ligand shared between dimeric partners</note>
    </ligand>
</feature>
<feature type="binding site" description="in other chain" evidence="7">
    <location>
        <position position="194"/>
    </location>
    <ligand>
        <name>IMP</name>
        <dbReference type="ChEBI" id="CHEBI:58053"/>
        <note>ligand shared between dimeric partners</note>
    </ligand>
</feature>
<dbReference type="GO" id="GO:0005737">
    <property type="term" value="C:cytoplasm"/>
    <property type="evidence" value="ECO:0007669"/>
    <property type="project" value="UniProtKB-SubCell"/>
</dbReference>
<protein>
    <recommendedName>
        <fullName evidence="7">Adenylosuccinate synthetase</fullName>
        <shortName evidence="7">AMPSase</shortName>
        <shortName evidence="7">AdSS</shortName>
        <ecNumber evidence="7">6.3.4.4</ecNumber>
    </recommendedName>
    <alternativeName>
        <fullName evidence="7">IMP--aspartate ligase</fullName>
    </alternativeName>
</protein>
<feature type="binding site" evidence="7">
    <location>
        <position position="265"/>
    </location>
    <ligand>
        <name>GTP</name>
        <dbReference type="ChEBI" id="CHEBI:37565"/>
    </ligand>
</feature>
<comment type="caution">
    <text evidence="7">Lacks conserved residue(s) required for the propagation of feature annotation.</text>
</comment>
<dbReference type="Pfam" id="PF00709">
    <property type="entry name" value="Adenylsucc_synt"/>
    <property type="match status" value="2"/>
</dbReference>
<dbReference type="GO" id="GO:0046040">
    <property type="term" value="P:IMP metabolic process"/>
    <property type="evidence" value="ECO:0007669"/>
    <property type="project" value="TreeGrafter"/>
</dbReference>
<gene>
    <name evidence="7" type="primary">purA</name>
    <name evidence="8" type="ORF">BECKMB1821G_GA0114241_100298</name>
    <name evidence="10" type="ORF">BECKMB1821H_GA0114242_1001102</name>
    <name evidence="9" type="ORF">BECKMB1821I_GA0114274_103012</name>
</gene>
<feature type="binding site" evidence="7">
    <location>
        <position position="138"/>
    </location>
    <ligand>
        <name>IMP</name>
        <dbReference type="ChEBI" id="CHEBI:58053"/>
        <note>ligand shared between dimeric partners</note>
    </ligand>
</feature>
<name>A0A450X041_9GAMM</name>
<keyword evidence="2 7" id="KW-0479">Metal-binding</keyword>
<feature type="binding site" description="in other chain" evidence="7">
    <location>
        <position position="178"/>
    </location>
    <ligand>
        <name>IMP</name>
        <dbReference type="ChEBI" id="CHEBI:58053"/>
        <note>ligand shared between dimeric partners</note>
    </ligand>
</feature>
<comment type="function">
    <text evidence="7">Plays an important role in the de novo pathway of purine nucleotide biosynthesis. Catalyzes the first committed step in the biosynthesis of AMP from IMP.</text>
</comment>
<dbReference type="EMBL" id="CAADGH010000001">
    <property type="protein sequence ID" value="VFK74171.1"/>
    <property type="molecule type" value="Genomic_DNA"/>
</dbReference>
<dbReference type="PANTHER" id="PTHR11846">
    <property type="entry name" value="ADENYLOSUCCINATE SYNTHETASE"/>
    <property type="match status" value="1"/>
</dbReference>
<sequence>MPISIVVGGQYGSEGKGKVAHYLAHEMGASFAVRCGGPNSGHTVIDLQGEVKIFQQLPTASILPDVRLAICAGSYLDLKILLKEIHDTGIDSNRLFIDPDAVVITDELKHRETLSGLTHRIGSTGSGTGAAVAARINREQSLSFARDIKELSGFIQDVPDVLRKSLDKQERIIIEGTQGFGLSPLHARHHPFVTSRDTTAAAFLAETGLSPFDVDDIVLTIRAFPIRVAGNSGPLLNEIDWKTITREGNHPSDLEERTSVSKKIRRVGRFSPNIVARAIKINQPNRIVLNHLDYVEKAKRVNLLTDIEKKIGCMVDFLGVSPGKLLQRIQSSRLTEF</sequence>
<evidence type="ECO:0000313" key="8">
    <source>
        <dbReference type="EMBL" id="VFK22669.1"/>
    </source>
</evidence>
<comment type="cofactor">
    <cofactor evidence="7">
        <name>Mg(2+)</name>
        <dbReference type="ChEBI" id="CHEBI:18420"/>
    </cofactor>
    <text evidence="7">Binds 1 Mg(2+) ion per subunit.</text>
</comment>
<dbReference type="InterPro" id="IPR027417">
    <property type="entry name" value="P-loop_NTPase"/>
</dbReference>
<accession>A0A450X041</accession>
<comment type="similarity">
    <text evidence="7">Belongs to the adenylosuccinate synthetase family.</text>
</comment>
<evidence type="ECO:0000256" key="6">
    <source>
        <dbReference type="ARBA" id="ARBA00023134"/>
    </source>
</evidence>
<comment type="pathway">
    <text evidence="7">Purine metabolism; AMP biosynthesis via de novo pathway; AMP from IMP: step 1/2.</text>
</comment>
<dbReference type="GO" id="GO:0004019">
    <property type="term" value="F:adenylosuccinate synthase activity"/>
    <property type="evidence" value="ECO:0007669"/>
    <property type="project" value="UniProtKB-UniRule"/>
</dbReference>
<dbReference type="AlphaFoldDB" id="A0A450X041"/>
<dbReference type="Gene3D" id="3.90.170.10">
    <property type="entry name" value="Adenylosuccinate Synthetase, subunit A, domain 3"/>
    <property type="match status" value="1"/>
</dbReference>
<keyword evidence="5 7" id="KW-0460">Magnesium</keyword>
<dbReference type="GO" id="GO:0005525">
    <property type="term" value="F:GTP binding"/>
    <property type="evidence" value="ECO:0007669"/>
    <property type="project" value="UniProtKB-UniRule"/>
</dbReference>
<feature type="binding site" evidence="7">
    <location>
        <begin position="291"/>
        <end position="293"/>
    </location>
    <ligand>
        <name>GTP</name>
        <dbReference type="ChEBI" id="CHEBI:37565"/>
    </ligand>
</feature>
<evidence type="ECO:0000256" key="1">
    <source>
        <dbReference type="ARBA" id="ARBA00022598"/>
    </source>
</evidence>
<feature type="binding site" evidence="7">
    <location>
        <begin position="41"/>
        <end position="43"/>
    </location>
    <ligand>
        <name>GTP</name>
        <dbReference type="ChEBI" id="CHEBI:37565"/>
    </ligand>
</feature>
<dbReference type="PANTHER" id="PTHR11846:SF0">
    <property type="entry name" value="ADENYLOSUCCINATE SYNTHETASE"/>
    <property type="match status" value="1"/>
</dbReference>
<dbReference type="Gene3D" id="3.40.440.10">
    <property type="entry name" value="Adenylosuccinate Synthetase, subunit A, domain 1"/>
    <property type="match status" value="2"/>
</dbReference>
<organism evidence="8">
    <name type="scientific">Candidatus Kentrum sp. MB</name>
    <dbReference type="NCBI Taxonomy" id="2138164"/>
    <lineage>
        <taxon>Bacteria</taxon>
        <taxon>Pseudomonadati</taxon>
        <taxon>Pseudomonadota</taxon>
        <taxon>Gammaproteobacteria</taxon>
        <taxon>Candidatus Kentrum</taxon>
    </lineage>
</organism>
<dbReference type="EMBL" id="CAADFQ010000030">
    <property type="protein sequence ID" value="VFK32147.1"/>
    <property type="molecule type" value="Genomic_DNA"/>
</dbReference>
<dbReference type="GO" id="GO:0044208">
    <property type="term" value="P:'de novo' AMP biosynthetic process"/>
    <property type="evidence" value="ECO:0007669"/>
    <property type="project" value="UniProtKB-UniRule"/>
</dbReference>
<proteinExistence type="inferred from homology"/>
<dbReference type="UniPathway" id="UPA00075">
    <property type="reaction ID" value="UER00335"/>
</dbReference>
<dbReference type="SMART" id="SM00788">
    <property type="entry name" value="Adenylsucc_synt"/>
    <property type="match status" value="1"/>
</dbReference>
<dbReference type="InterPro" id="IPR001114">
    <property type="entry name" value="Adenylosuccinate_synthetase"/>
</dbReference>
<dbReference type="HAMAP" id="MF_00011">
    <property type="entry name" value="Adenylosucc_synth"/>
    <property type="match status" value="1"/>
</dbReference>
<feature type="active site" description="Proton donor" evidence="7">
    <location>
        <position position="42"/>
    </location>
</feature>
<keyword evidence="1 7" id="KW-0436">Ligase</keyword>
<keyword evidence="6 7" id="KW-0342">GTP-binding</keyword>
<reference evidence="8" key="1">
    <citation type="submission" date="2019-02" db="EMBL/GenBank/DDBJ databases">
        <authorList>
            <person name="Gruber-Vodicka R. H."/>
            <person name="Seah K. B. B."/>
        </authorList>
    </citation>
    <scope>NUCLEOTIDE SEQUENCE</scope>
    <source>
        <strain evidence="8">BECK_BZ197</strain>
        <strain evidence="10">BECK_BZ198</strain>
        <strain evidence="9">BECK_BZ199</strain>
    </source>
</reference>
<comment type="catalytic activity">
    <reaction evidence="7">
        <text>IMP + L-aspartate + GTP = N(6)-(1,2-dicarboxyethyl)-AMP + GDP + phosphate + 2 H(+)</text>
        <dbReference type="Rhea" id="RHEA:15753"/>
        <dbReference type="ChEBI" id="CHEBI:15378"/>
        <dbReference type="ChEBI" id="CHEBI:29991"/>
        <dbReference type="ChEBI" id="CHEBI:37565"/>
        <dbReference type="ChEBI" id="CHEBI:43474"/>
        <dbReference type="ChEBI" id="CHEBI:57567"/>
        <dbReference type="ChEBI" id="CHEBI:58053"/>
        <dbReference type="ChEBI" id="CHEBI:58189"/>
        <dbReference type="EC" id="6.3.4.4"/>
    </reaction>
</comment>
<dbReference type="EC" id="6.3.4.4" evidence="7"/>
<dbReference type="GO" id="GO:0000287">
    <property type="term" value="F:magnesium ion binding"/>
    <property type="evidence" value="ECO:0007669"/>
    <property type="project" value="UniProtKB-UniRule"/>
</dbReference>
<feature type="binding site" evidence="7">
    <location>
        <position position="41"/>
    </location>
    <ligand>
        <name>Mg(2+)</name>
        <dbReference type="ChEBI" id="CHEBI:18420"/>
    </ligand>
</feature>
<evidence type="ECO:0000256" key="5">
    <source>
        <dbReference type="ARBA" id="ARBA00022842"/>
    </source>
</evidence>
<evidence type="ECO:0000256" key="7">
    <source>
        <dbReference type="HAMAP-Rule" id="MF_00011"/>
    </source>
</evidence>
<evidence type="ECO:0000313" key="10">
    <source>
        <dbReference type="EMBL" id="VFK74171.1"/>
    </source>
</evidence>
<feature type="binding site" description="in other chain" evidence="7">
    <location>
        <position position="263"/>
    </location>
    <ligand>
        <name>IMP</name>
        <dbReference type="ChEBI" id="CHEBI:58053"/>
        <note>ligand shared between dimeric partners</note>
    </ligand>
</feature>
<evidence type="ECO:0000256" key="2">
    <source>
        <dbReference type="ARBA" id="ARBA00022723"/>
    </source>
</evidence>
<comment type="subunit">
    <text evidence="7">Homodimer.</text>
</comment>
<keyword evidence="4 7" id="KW-0658">Purine biosynthesis</keyword>